<reference evidence="1 2" key="1">
    <citation type="submission" date="2016-04" db="EMBL/GenBank/DDBJ databases">
        <title>Draft genome sequence of freshwater magnetotactic bacteria Magnetospirillum marisnigri SP-1 and Magnetospirillum moscoviense BB-1.</title>
        <authorList>
            <person name="Koziaeva V."/>
            <person name="Dziuba M.V."/>
            <person name="Ivanov T.M."/>
            <person name="Kuznetsov B."/>
            <person name="Grouzdev D.S."/>
        </authorList>
    </citation>
    <scope>NUCLEOTIDE SEQUENCE [LARGE SCALE GENOMIC DNA]</scope>
    <source>
        <strain evidence="1 2">BB-1</strain>
    </source>
</reference>
<accession>A0A178MZR2</accession>
<sequence length="109" mass="12330">MGRPRPDYFRALEDWRQKCQGANITVLQAANADENGLRFHSWAEGKQRAIDLNKCYFLKENAGVVLWDGRIVSCCLDCHGECVIGNIQDAAPETLETVPWRGCRVCVFN</sequence>
<protein>
    <recommendedName>
        <fullName evidence="3">4Fe4S-binding SPASM domain-containing protein</fullName>
    </recommendedName>
</protein>
<evidence type="ECO:0000313" key="2">
    <source>
        <dbReference type="Proteomes" id="UP000078543"/>
    </source>
</evidence>
<keyword evidence="2" id="KW-1185">Reference proteome</keyword>
<dbReference type="AlphaFoldDB" id="A0A178MZR2"/>
<dbReference type="InterPro" id="IPR013785">
    <property type="entry name" value="Aldolase_TIM"/>
</dbReference>
<name>A0A178MZR2_9PROT</name>
<dbReference type="Gene3D" id="3.20.20.70">
    <property type="entry name" value="Aldolase class I"/>
    <property type="match status" value="1"/>
</dbReference>
<dbReference type="EMBL" id="LWQU01000007">
    <property type="protein sequence ID" value="OAN67322.1"/>
    <property type="molecule type" value="Genomic_DNA"/>
</dbReference>
<evidence type="ECO:0008006" key="3">
    <source>
        <dbReference type="Google" id="ProtNLM"/>
    </source>
</evidence>
<dbReference type="RefSeq" id="WP_068496325.1">
    <property type="nucleotide sequence ID" value="NZ_LWQU01000007.1"/>
</dbReference>
<comment type="caution">
    <text evidence="1">The sequence shown here is derived from an EMBL/GenBank/DDBJ whole genome shotgun (WGS) entry which is preliminary data.</text>
</comment>
<organism evidence="1 2">
    <name type="scientific">Magnetospirillum moscoviense</name>
    <dbReference type="NCBI Taxonomy" id="1437059"/>
    <lineage>
        <taxon>Bacteria</taxon>
        <taxon>Pseudomonadati</taxon>
        <taxon>Pseudomonadota</taxon>
        <taxon>Alphaproteobacteria</taxon>
        <taxon>Rhodospirillales</taxon>
        <taxon>Rhodospirillaceae</taxon>
        <taxon>Magnetospirillum</taxon>
    </lineage>
</organism>
<proteinExistence type="predicted"/>
<dbReference type="Proteomes" id="UP000078543">
    <property type="component" value="Unassembled WGS sequence"/>
</dbReference>
<gene>
    <name evidence="1" type="ORF">A6A05_18250</name>
</gene>
<evidence type="ECO:0000313" key="1">
    <source>
        <dbReference type="EMBL" id="OAN67322.1"/>
    </source>
</evidence>